<dbReference type="PANTHER" id="PTHR45990">
    <property type="entry name" value="DNA REPAIR PROTEIN REV1"/>
    <property type="match status" value="1"/>
</dbReference>
<dbReference type="GO" id="GO:0017125">
    <property type="term" value="F:deoxycytidyl transferase activity"/>
    <property type="evidence" value="ECO:0007669"/>
    <property type="project" value="TreeGrafter"/>
</dbReference>
<dbReference type="InterPro" id="IPR038401">
    <property type="entry name" value="Rev1_C_sf"/>
</dbReference>
<feature type="region of interest" description="Disordered" evidence="1">
    <location>
        <begin position="41"/>
        <end position="65"/>
    </location>
</feature>
<dbReference type="PANTHER" id="PTHR45990:SF1">
    <property type="entry name" value="DNA REPAIR PROTEIN REV1"/>
    <property type="match status" value="1"/>
</dbReference>
<gene>
    <name evidence="3" type="ORF">EGW08_019664</name>
</gene>
<accession>A0A3S0ZDM1</accession>
<feature type="compositionally biased region" description="Basic and acidic residues" evidence="1">
    <location>
        <begin position="118"/>
        <end position="132"/>
    </location>
</feature>
<dbReference type="STRING" id="188477.A0A3S0ZDM1"/>
<organism evidence="3 4">
    <name type="scientific">Elysia chlorotica</name>
    <name type="common">Eastern emerald elysia</name>
    <name type="synonym">Sea slug</name>
    <dbReference type="NCBI Taxonomy" id="188477"/>
    <lineage>
        <taxon>Eukaryota</taxon>
        <taxon>Metazoa</taxon>
        <taxon>Spiralia</taxon>
        <taxon>Lophotrochozoa</taxon>
        <taxon>Mollusca</taxon>
        <taxon>Gastropoda</taxon>
        <taxon>Heterobranchia</taxon>
        <taxon>Euthyneura</taxon>
        <taxon>Panpulmonata</taxon>
        <taxon>Sacoglossa</taxon>
        <taxon>Placobranchoidea</taxon>
        <taxon>Plakobranchidae</taxon>
        <taxon>Elysia</taxon>
    </lineage>
</organism>
<dbReference type="GO" id="GO:0003887">
    <property type="term" value="F:DNA-directed DNA polymerase activity"/>
    <property type="evidence" value="ECO:0007669"/>
    <property type="project" value="TreeGrafter"/>
</dbReference>
<dbReference type="GO" id="GO:0005634">
    <property type="term" value="C:nucleus"/>
    <property type="evidence" value="ECO:0007669"/>
    <property type="project" value="TreeGrafter"/>
</dbReference>
<dbReference type="EMBL" id="RQTK01001050">
    <property type="protein sequence ID" value="RUS72578.1"/>
    <property type="molecule type" value="Genomic_DNA"/>
</dbReference>
<keyword evidence="4" id="KW-1185">Reference proteome</keyword>
<dbReference type="GO" id="GO:0070987">
    <property type="term" value="P:error-free translesion synthesis"/>
    <property type="evidence" value="ECO:0007669"/>
    <property type="project" value="TreeGrafter"/>
</dbReference>
<dbReference type="Pfam" id="PF16727">
    <property type="entry name" value="REV1_C"/>
    <property type="match status" value="1"/>
</dbReference>
<dbReference type="Proteomes" id="UP000271974">
    <property type="component" value="Unassembled WGS sequence"/>
</dbReference>
<dbReference type="Gene3D" id="1.20.58.1280">
    <property type="entry name" value="DNA repair protein Rev1, C-terminal domain"/>
    <property type="match status" value="1"/>
</dbReference>
<protein>
    <recommendedName>
        <fullName evidence="2">DNA repair protein Rev1 C-terminal domain-containing protein</fullName>
    </recommendedName>
</protein>
<name>A0A3S0ZDM1_ELYCH</name>
<dbReference type="AlphaFoldDB" id="A0A3S0ZDM1"/>
<reference evidence="3 4" key="1">
    <citation type="submission" date="2019-01" db="EMBL/GenBank/DDBJ databases">
        <title>A draft genome assembly of the solar-powered sea slug Elysia chlorotica.</title>
        <authorList>
            <person name="Cai H."/>
            <person name="Li Q."/>
            <person name="Fang X."/>
            <person name="Li J."/>
            <person name="Curtis N.E."/>
            <person name="Altenburger A."/>
            <person name="Shibata T."/>
            <person name="Feng M."/>
            <person name="Maeda T."/>
            <person name="Schwartz J.A."/>
            <person name="Shigenobu S."/>
            <person name="Lundholm N."/>
            <person name="Nishiyama T."/>
            <person name="Yang H."/>
            <person name="Hasebe M."/>
            <person name="Li S."/>
            <person name="Pierce S.K."/>
            <person name="Wang J."/>
        </authorList>
    </citation>
    <scope>NUCLEOTIDE SEQUENCE [LARGE SCALE GENOMIC DNA]</scope>
    <source>
        <strain evidence="3">EC2010</strain>
        <tissue evidence="3">Whole organism of an adult</tissue>
    </source>
</reference>
<evidence type="ECO:0000256" key="1">
    <source>
        <dbReference type="SAM" id="MobiDB-lite"/>
    </source>
</evidence>
<evidence type="ECO:0000259" key="2">
    <source>
        <dbReference type="Pfam" id="PF16727"/>
    </source>
</evidence>
<proteinExistence type="predicted"/>
<evidence type="ECO:0000313" key="3">
    <source>
        <dbReference type="EMBL" id="RUS72578.1"/>
    </source>
</evidence>
<comment type="caution">
    <text evidence="3">The sequence shown here is derived from an EMBL/GenBank/DDBJ whole genome shotgun (WGS) entry which is preliminary data.</text>
</comment>
<feature type="compositionally biased region" description="Basic and acidic residues" evidence="1">
    <location>
        <begin position="173"/>
        <end position="184"/>
    </location>
</feature>
<feature type="region of interest" description="Disordered" evidence="1">
    <location>
        <begin position="173"/>
        <end position="235"/>
    </location>
</feature>
<feature type="compositionally biased region" description="Basic residues" evidence="1">
    <location>
        <begin position="207"/>
        <end position="222"/>
    </location>
</feature>
<feature type="domain" description="DNA repair protein Rev1 C-terminal" evidence="2">
    <location>
        <begin position="304"/>
        <end position="383"/>
    </location>
</feature>
<feature type="region of interest" description="Disordered" evidence="1">
    <location>
        <begin position="99"/>
        <end position="142"/>
    </location>
</feature>
<evidence type="ECO:0000313" key="4">
    <source>
        <dbReference type="Proteomes" id="UP000271974"/>
    </source>
</evidence>
<sequence>MHGARLFWRLMENGYLRLLKVKCGEEGNGYLRLLKVKCGEEGPSTDPDDQDPVPGPSSRQSDHQSEDFAYLSLSQIDCDILKELPDDIAQEVLTDLTRRRRQRDRSDWSDRATAGRGAETDIHDGARGERSALNDGQEEPALPSLSQLNMSCFEALPAQLQAEIRAEYAWQEKKASGKNQRDAEENYFTRLTSPRKDQKSRGSVRGTGHRGRRGRPPGKKKLSFPGNRAKNSDLVKKTSRVAFSDVPDIIVCDDEDENTNDGHNFIDEENTVESTRCVKPSDSDVHGSTKVERASLCGAVSLSDVRALVKEWLSSGSEPQDEDLTLITEYLTRLIEQRNLELVFPLLKLIHRNSITSEHDGWRDCLQNLVTLIQSLMCAAYGACFKL</sequence>
<dbReference type="GO" id="GO:0042276">
    <property type="term" value="P:error-prone translesion synthesis"/>
    <property type="evidence" value="ECO:0007669"/>
    <property type="project" value="TreeGrafter"/>
</dbReference>
<dbReference type="OrthoDB" id="427711at2759"/>
<dbReference type="InterPro" id="IPR031991">
    <property type="entry name" value="Rev1_C"/>
</dbReference>